<evidence type="ECO:0000313" key="1">
    <source>
        <dbReference type="EMBL" id="SHM54023.1"/>
    </source>
</evidence>
<dbReference type="AlphaFoldDB" id="A0A1M7JMP9"/>
<reference evidence="1 2" key="1">
    <citation type="submission" date="2016-11" db="EMBL/GenBank/DDBJ databases">
        <authorList>
            <person name="Jaros S."/>
            <person name="Januszkiewicz K."/>
            <person name="Wedrychowicz H."/>
        </authorList>
    </citation>
    <scope>NUCLEOTIDE SEQUENCE [LARGE SCALE GENOMIC DNA]</scope>
    <source>
        <strain evidence="1 2">Y1</strain>
    </source>
</reference>
<accession>A0A1M7JMP9</accession>
<dbReference type="OrthoDB" id="1820126at2"/>
<protein>
    <submittedName>
        <fullName evidence="1">Uncharacterized protein</fullName>
    </submittedName>
</protein>
<gene>
    <name evidence="1" type="ORF">SAMN04487860_10693</name>
</gene>
<sequence>MKTKKVKFIKLAAAFAVIALSVLFWFIANKLYSENYIENLEENCTGISDLSNYIDYNMLSSDMKKYISERDFKFSTDEEKYEFCNKYRSLNYIYDARGNWKNIYPTDKMGNLFDILKEDITVNGTTYTIYVSLIFKTRPFLTTQIVDLDTGITVKQA</sequence>
<organism evidence="1 2">
    <name type="scientific">Ruminococcus flavefaciens</name>
    <dbReference type="NCBI Taxonomy" id="1265"/>
    <lineage>
        <taxon>Bacteria</taxon>
        <taxon>Bacillati</taxon>
        <taxon>Bacillota</taxon>
        <taxon>Clostridia</taxon>
        <taxon>Eubacteriales</taxon>
        <taxon>Oscillospiraceae</taxon>
        <taxon>Ruminococcus</taxon>
    </lineage>
</organism>
<evidence type="ECO:0000313" key="2">
    <source>
        <dbReference type="Proteomes" id="UP000184394"/>
    </source>
</evidence>
<dbReference type="RefSeq" id="WP_072950493.1">
    <property type="nucleotide sequence ID" value="NZ_FRCT01000006.1"/>
</dbReference>
<dbReference type="Proteomes" id="UP000184394">
    <property type="component" value="Unassembled WGS sequence"/>
</dbReference>
<proteinExistence type="predicted"/>
<dbReference type="EMBL" id="FRCT01000006">
    <property type="protein sequence ID" value="SHM54023.1"/>
    <property type="molecule type" value="Genomic_DNA"/>
</dbReference>
<name>A0A1M7JMP9_RUMFL</name>